<dbReference type="AlphaFoldDB" id="A0A644W8V8"/>
<dbReference type="Gene3D" id="1.20.1440.60">
    <property type="entry name" value="23S rRNA-intervening sequence"/>
    <property type="match status" value="1"/>
</dbReference>
<dbReference type="InterPro" id="IPR012657">
    <property type="entry name" value="23S_rRNA-intervening_sequence"/>
</dbReference>
<sequence>MNKFVLREKSFNFALRCIKLYKYLCDRKKEFVLSKQILRSGTAVGALIIEGKQAESKADFVHKYAIALKECNETIYWIELLFRSDYISELQHESILNDANQLNKMLSSSIITAKRTMKLTTNRQ</sequence>
<proteinExistence type="predicted"/>
<organism evidence="1">
    <name type="scientific">bioreactor metagenome</name>
    <dbReference type="NCBI Taxonomy" id="1076179"/>
    <lineage>
        <taxon>unclassified sequences</taxon>
        <taxon>metagenomes</taxon>
        <taxon>ecological metagenomes</taxon>
    </lineage>
</organism>
<reference evidence="1" key="1">
    <citation type="submission" date="2019-08" db="EMBL/GenBank/DDBJ databases">
        <authorList>
            <person name="Kucharzyk K."/>
            <person name="Murdoch R.W."/>
            <person name="Higgins S."/>
            <person name="Loffler F."/>
        </authorList>
    </citation>
    <scope>NUCLEOTIDE SEQUENCE</scope>
</reference>
<evidence type="ECO:0000313" key="1">
    <source>
        <dbReference type="EMBL" id="MPM00182.1"/>
    </source>
</evidence>
<dbReference type="InterPro" id="IPR036583">
    <property type="entry name" value="23S_rRNA_IVS_sf"/>
</dbReference>
<dbReference type="NCBIfam" id="TIGR02436">
    <property type="entry name" value="four helix bundle protein"/>
    <property type="match status" value="1"/>
</dbReference>
<protein>
    <recommendedName>
        <fullName evidence="2">Four helix bundle protein</fullName>
    </recommendedName>
</protein>
<dbReference type="PIRSF" id="PIRSF035652">
    <property type="entry name" value="CHP02436"/>
    <property type="match status" value="1"/>
</dbReference>
<dbReference type="Pfam" id="PF05635">
    <property type="entry name" value="23S_rRNA_IVP"/>
    <property type="match status" value="1"/>
</dbReference>
<comment type="caution">
    <text evidence="1">The sequence shown here is derived from an EMBL/GenBank/DDBJ whole genome shotgun (WGS) entry which is preliminary data.</text>
</comment>
<dbReference type="PANTHER" id="PTHR38471">
    <property type="entry name" value="FOUR HELIX BUNDLE PROTEIN"/>
    <property type="match status" value="1"/>
</dbReference>
<evidence type="ECO:0008006" key="2">
    <source>
        <dbReference type="Google" id="ProtNLM"/>
    </source>
</evidence>
<dbReference type="PANTHER" id="PTHR38471:SF2">
    <property type="entry name" value="FOUR HELIX BUNDLE PROTEIN"/>
    <property type="match status" value="1"/>
</dbReference>
<name>A0A644W8V8_9ZZZZ</name>
<dbReference type="EMBL" id="VSSQ01000713">
    <property type="protein sequence ID" value="MPM00182.1"/>
    <property type="molecule type" value="Genomic_DNA"/>
</dbReference>
<dbReference type="SUPFAM" id="SSF158446">
    <property type="entry name" value="IVS-encoded protein-like"/>
    <property type="match status" value="1"/>
</dbReference>
<gene>
    <name evidence="1" type="ORF">SDC9_46405</name>
</gene>
<accession>A0A644W8V8</accession>